<feature type="domain" description="Dynein heavy chain linker" evidence="1">
    <location>
        <begin position="77"/>
        <end position="149"/>
    </location>
</feature>
<protein>
    <recommendedName>
        <fullName evidence="1">Dynein heavy chain linker domain-containing protein</fullName>
    </recommendedName>
</protein>
<dbReference type="GO" id="GO:0030286">
    <property type="term" value="C:dynein complex"/>
    <property type="evidence" value="ECO:0007669"/>
    <property type="project" value="InterPro"/>
</dbReference>
<dbReference type="AlphaFoldDB" id="A0A7R9DMX5"/>
<proteinExistence type="predicted"/>
<accession>A0A7R9DMX5</accession>
<name>A0A7R9DMX5_TIMPO</name>
<gene>
    <name evidence="2" type="ORF">TPSB3V08_LOCUS11101</name>
</gene>
<dbReference type="InterPro" id="IPR042228">
    <property type="entry name" value="Dynein_linker_3"/>
</dbReference>
<sequence length="288" mass="32839">MRQRNALHTTAVAVSRENLLNNKLGHSDTKNIPEEDWCLQSSKKEQNNGVGTQVGNNLEQGSFVCTDRGFCGRSGATTVQPHLKKCFEGIAKLNFTEDLDVTAIRSTEGEEVQLVDIISTALARGQVEKWLLELEIDMKKSVHKMVKDAYEAYPVKDRDYWVLEWPGQTVLCVSMTYWTAEMYVAIRLGTDGLIDYLKTCNAQISKIVELVRGKLKQQNRITLGALVVLDVHSRDVLALLIKQGVQSEHDFGWLCQLRYYWEVILFLYQKCKKMSLMQITLNYTVEEP</sequence>
<evidence type="ECO:0000313" key="2">
    <source>
        <dbReference type="EMBL" id="CAD7416515.1"/>
    </source>
</evidence>
<organism evidence="2">
    <name type="scientific">Timema poppense</name>
    <name type="common">Walking stick</name>
    <dbReference type="NCBI Taxonomy" id="170557"/>
    <lineage>
        <taxon>Eukaryota</taxon>
        <taxon>Metazoa</taxon>
        <taxon>Ecdysozoa</taxon>
        <taxon>Arthropoda</taxon>
        <taxon>Hexapoda</taxon>
        <taxon>Insecta</taxon>
        <taxon>Pterygota</taxon>
        <taxon>Neoptera</taxon>
        <taxon>Polyneoptera</taxon>
        <taxon>Phasmatodea</taxon>
        <taxon>Timematodea</taxon>
        <taxon>Timematoidea</taxon>
        <taxon>Timematidae</taxon>
        <taxon>Timema</taxon>
    </lineage>
</organism>
<reference evidence="2" key="1">
    <citation type="submission" date="2020-11" db="EMBL/GenBank/DDBJ databases">
        <authorList>
            <person name="Tran Van P."/>
        </authorList>
    </citation>
    <scope>NUCLEOTIDE SEQUENCE</scope>
</reference>
<dbReference type="Gene3D" id="3.20.180.20">
    <property type="entry name" value="Dynein heavy chain, N-terminal domain 2"/>
    <property type="match status" value="1"/>
</dbReference>
<dbReference type="GO" id="GO:0051959">
    <property type="term" value="F:dynein light intermediate chain binding"/>
    <property type="evidence" value="ECO:0007669"/>
    <property type="project" value="InterPro"/>
</dbReference>
<dbReference type="InterPro" id="IPR013602">
    <property type="entry name" value="Dynein_heavy_linker"/>
</dbReference>
<dbReference type="EMBL" id="OD011262">
    <property type="protein sequence ID" value="CAD7416515.1"/>
    <property type="molecule type" value="Genomic_DNA"/>
</dbReference>
<dbReference type="PANTHER" id="PTHR22878">
    <property type="entry name" value="DYNEIN HEAVY CHAIN 6, AXONEMAL-LIKE-RELATED"/>
    <property type="match status" value="1"/>
</dbReference>
<dbReference type="GO" id="GO:0045505">
    <property type="term" value="F:dynein intermediate chain binding"/>
    <property type="evidence" value="ECO:0007669"/>
    <property type="project" value="InterPro"/>
</dbReference>
<dbReference type="PANTHER" id="PTHR22878:SF70">
    <property type="entry name" value="DYNEIN HEAVY CHAIN 2, AXONEMAL"/>
    <property type="match status" value="1"/>
</dbReference>
<evidence type="ECO:0000259" key="1">
    <source>
        <dbReference type="Pfam" id="PF08393"/>
    </source>
</evidence>
<dbReference type="Pfam" id="PF08393">
    <property type="entry name" value="DHC_N2"/>
    <property type="match status" value="1"/>
</dbReference>
<dbReference type="FunFam" id="1.20.58.1120:FF:000001">
    <property type="entry name" value="dynein heavy chain 2, axonemal"/>
    <property type="match status" value="1"/>
</dbReference>
<dbReference type="GO" id="GO:0007018">
    <property type="term" value="P:microtubule-based movement"/>
    <property type="evidence" value="ECO:0007669"/>
    <property type="project" value="InterPro"/>
</dbReference>
<dbReference type="Gene3D" id="1.20.58.1120">
    <property type="match status" value="1"/>
</dbReference>
<dbReference type="InterPro" id="IPR026983">
    <property type="entry name" value="DHC"/>
</dbReference>